<dbReference type="Pfam" id="PF00106">
    <property type="entry name" value="adh_short"/>
    <property type="match status" value="1"/>
</dbReference>
<dbReference type="Gene3D" id="3.40.50.720">
    <property type="entry name" value="NAD(P)-binding Rossmann-like Domain"/>
    <property type="match status" value="1"/>
</dbReference>
<dbReference type="SUPFAM" id="SSF51735">
    <property type="entry name" value="NAD(P)-binding Rossmann-fold domains"/>
    <property type="match status" value="1"/>
</dbReference>
<organism evidence="2 3">
    <name type="scientific">Letharia lupina</name>
    <dbReference type="NCBI Taxonomy" id="560253"/>
    <lineage>
        <taxon>Eukaryota</taxon>
        <taxon>Fungi</taxon>
        <taxon>Dikarya</taxon>
        <taxon>Ascomycota</taxon>
        <taxon>Pezizomycotina</taxon>
        <taxon>Lecanoromycetes</taxon>
        <taxon>OSLEUM clade</taxon>
        <taxon>Lecanoromycetidae</taxon>
        <taxon>Lecanorales</taxon>
        <taxon>Lecanorineae</taxon>
        <taxon>Parmeliaceae</taxon>
        <taxon>Letharia</taxon>
    </lineage>
</organism>
<comment type="caution">
    <text evidence="2">The sequence shown here is derived from an EMBL/GenBank/DDBJ whole genome shotgun (WGS) entry which is preliminary data.</text>
</comment>
<dbReference type="GO" id="GO:0016491">
    <property type="term" value="F:oxidoreductase activity"/>
    <property type="evidence" value="ECO:0007669"/>
    <property type="project" value="UniProtKB-KW"/>
</dbReference>
<dbReference type="RefSeq" id="XP_037156484.1">
    <property type="nucleotide sequence ID" value="XM_037297849.1"/>
</dbReference>
<dbReference type="InterPro" id="IPR052228">
    <property type="entry name" value="Sec_Metab_Biosynth_Oxidored"/>
</dbReference>
<reference evidence="2 3" key="1">
    <citation type="journal article" date="2020" name="Genomics">
        <title>Complete, high-quality genomes from long-read metagenomic sequencing of two wolf lichen thalli reveals enigmatic genome architecture.</title>
        <authorList>
            <person name="McKenzie S.K."/>
            <person name="Walston R.F."/>
            <person name="Allen J.L."/>
        </authorList>
    </citation>
    <scope>NUCLEOTIDE SEQUENCE [LARGE SCALE GENOMIC DNA]</scope>
    <source>
        <strain evidence="2">WasteWater1</strain>
    </source>
</reference>
<keyword evidence="3" id="KW-1185">Reference proteome</keyword>
<dbReference type="PANTHER" id="PTHR47534:SF3">
    <property type="entry name" value="ALCOHOL DEHYDROGENASE-LIKE C-TERMINAL DOMAIN-CONTAINING PROTEIN"/>
    <property type="match status" value="1"/>
</dbReference>
<evidence type="ECO:0000313" key="3">
    <source>
        <dbReference type="Proteomes" id="UP000593566"/>
    </source>
</evidence>
<evidence type="ECO:0008006" key="4">
    <source>
        <dbReference type="Google" id="ProtNLM"/>
    </source>
</evidence>
<protein>
    <recommendedName>
        <fullName evidence="4">Short-chain dehydrogenase/reductase</fullName>
    </recommendedName>
</protein>
<accession>A0A8H6CSR4</accession>
<dbReference type="Proteomes" id="UP000593566">
    <property type="component" value="Unassembled WGS sequence"/>
</dbReference>
<dbReference type="InterPro" id="IPR002347">
    <property type="entry name" value="SDR_fam"/>
</dbReference>
<name>A0A8H6CSR4_9LECA</name>
<proteinExistence type="predicted"/>
<keyword evidence="1" id="KW-0560">Oxidoreductase</keyword>
<dbReference type="AlphaFoldDB" id="A0A8H6CSR4"/>
<dbReference type="GeneID" id="59335353"/>
<dbReference type="PANTHER" id="PTHR47534">
    <property type="entry name" value="YALI0E05731P"/>
    <property type="match status" value="1"/>
</dbReference>
<evidence type="ECO:0000313" key="2">
    <source>
        <dbReference type="EMBL" id="KAF6228842.1"/>
    </source>
</evidence>
<dbReference type="InterPro" id="IPR036291">
    <property type="entry name" value="NAD(P)-bd_dom_sf"/>
</dbReference>
<gene>
    <name evidence="2" type="ORF">HO133_006953</name>
</gene>
<sequence length="335" mass="36532">MVMVAPEIVRASNAKLKNLPPGLVAVFVGATSGIGESTLKQFCRHTIKPRVYFVGRSQDAAGRIISELKTIQPDAETTFIRKDLTLLKNVDEVCDEIKAREANLNLLFMSQGTMSLKGRDETSEGLDKKLTTNYYSRMRFTQQLLPLLESASPQLSRVVSVLAPGEEALLDFDNLDLKRDFSLRKAAAHAITMTDFTFEEMAKKTPSVSFVHAYPGAVKTGFAKEAGFAVRAASQVALALLSPWTVGIEESGERHLFAATSAAYPPRAGQKCGVEVREGEVKKGSAGQVGSGAYLIGSDGDVRANEKVLKEMRSQDAGAKVWEHTMEMFERVRGP</sequence>
<dbReference type="EMBL" id="JACCJB010000003">
    <property type="protein sequence ID" value="KAF6228842.1"/>
    <property type="molecule type" value="Genomic_DNA"/>
</dbReference>
<evidence type="ECO:0000256" key="1">
    <source>
        <dbReference type="ARBA" id="ARBA00023002"/>
    </source>
</evidence>